<gene>
    <name evidence="2" type="ordered locus">ASAC_1415</name>
</gene>
<dbReference type="OrthoDB" id="45356at2157"/>
<dbReference type="GO" id="GO:0000272">
    <property type="term" value="P:polysaccharide catabolic process"/>
    <property type="evidence" value="ECO:0007669"/>
    <property type="project" value="InterPro"/>
</dbReference>
<organism evidence="2 3">
    <name type="scientific">Acidilobus saccharovorans (strain DSM 16705 / JCM 18335 / VKM B-2471 / 345-15)</name>
    <dbReference type="NCBI Taxonomy" id="666510"/>
    <lineage>
        <taxon>Archaea</taxon>
        <taxon>Thermoproteota</taxon>
        <taxon>Thermoprotei</taxon>
        <taxon>Acidilobales</taxon>
        <taxon>Acidilobaceae</taxon>
        <taxon>Acidilobus</taxon>
    </lineage>
</organism>
<evidence type="ECO:0000313" key="2">
    <source>
        <dbReference type="EMBL" id="ADL19820.1"/>
    </source>
</evidence>
<dbReference type="InterPro" id="IPR002594">
    <property type="entry name" value="GH12"/>
</dbReference>
<evidence type="ECO:0000313" key="3">
    <source>
        <dbReference type="Proteomes" id="UP000000346"/>
    </source>
</evidence>
<dbReference type="STRING" id="666510.ASAC_1415"/>
<dbReference type="Pfam" id="PF01670">
    <property type="entry name" value="Glyco_hydro_12"/>
    <property type="match status" value="1"/>
</dbReference>
<proteinExistence type="inferred from homology"/>
<dbReference type="Proteomes" id="UP000000346">
    <property type="component" value="Chromosome"/>
</dbReference>
<reference evidence="2 3" key="1">
    <citation type="journal article" date="2010" name="Appl. Environ. Microbiol.">
        <title>The genome sequence of the crenarchaeon Acidilobus saccharovorans supports a new order, Acidilobales, and suggests an important ecological role in terrestrial acidic hot springs.</title>
        <authorList>
            <person name="Mardanov A.V."/>
            <person name="Svetlitchnyi V.A."/>
            <person name="Beletsky A.V."/>
            <person name="Prokofeva M.I."/>
            <person name="Bonch-Osmolovskaya E.A."/>
            <person name="Ravin N.V."/>
            <person name="Skryabin K.G."/>
        </authorList>
    </citation>
    <scope>NUCLEOTIDE SEQUENCE [LARGE SCALE GENOMIC DNA]</scope>
    <source>
        <strain evidence="3">DSM 16705 / JCM 18335 / VKM B-2471 / 345-15</strain>
    </source>
</reference>
<dbReference type="CAZy" id="GH12">
    <property type="family name" value="Glycoside Hydrolase Family 12"/>
</dbReference>
<sequence>MASLGGYLNLVPPSGLRDCVAASSTKAGESSWVTVKDPQGHGIAVDPNPWNTWEGSGSSSVKLCSDGLDVVVSYSEATAARPPETVLGYPEVIYGYKPWGALSTPTSPLLQLPAKVGQLPQALVYVDYSVEFPNGRGNLAFDLWLTRGPGQNGVGPRELEVMIWLYRTPGFNPMGYQSPSSTLALPTIVNGRPGIVNWGVYIADPMGPGRWTYVAFTLEPPLASGSVVVPLTLVLRSLRDLLPWGNEVSDLYLNGLELGMEYTSLTWPPTRVSVMARYRLNSYGVLVLPQA</sequence>
<dbReference type="Gene3D" id="2.60.120.180">
    <property type="match status" value="1"/>
</dbReference>
<dbReference type="SUPFAM" id="SSF49899">
    <property type="entry name" value="Concanavalin A-like lectins/glucanases"/>
    <property type="match status" value="1"/>
</dbReference>
<comment type="similarity">
    <text evidence="1">Belongs to the glycosyl hydrolase 12 (cellulase H) family.</text>
</comment>
<dbReference type="GeneID" id="9499672"/>
<dbReference type="HOGENOM" id="CLU_854244_0_0_2"/>
<dbReference type="RefSeq" id="WP_013267332.1">
    <property type="nucleotide sequence ID" value="NC_014374.1"/>
</dbReference>
<accession>D9PZ33</accession>
<evidence type="ECO:0000256" key="1">
    <source>
        <dbReference type="ARBA" id="ARBA00005519"/>
    </source>
</evidence>
<dbReference type="InterPro" id="IPR013320">
    <property type="entry name" value="ConA-like_dom_sf"/>
</dbReference>
<dbReference type="eggNOG" id="arCOG03858">
    <property type="taxonomic scope" value="Archaea"/>
</dbReference>
<keyword evidence="3" id="KW-1185">Reference proteome</keyword>
<name>D9PZ33_ACIS3</name>
<dbReference type="InterPro" id="IPR013319">
    <property type="entry name" value="GH11/12"/>
</dbReference>
<protein>
    <submittedName>
        <fullName evidence="2">Endo-beta 1,4-glucanase</fullName>
    </submittedName>
</protein>
<dbReference type="GO" id="GO:0008810">
    <property type="term" value="F:cellulase activity"/>
    <property type="evidence" value="ECO:0007669"/>
    <property type="project" value="InterPro"/>
</dbReference>
<dbReference type="AlphaFoldDB" id="D9PZ33"/>
<dbReference type="InParanoid" id="D9PZ33"/>
<dbReference type="KEGG" id="asc:ASAC_1415"/>
<dbReference type="EMBL" id="CP001742">
    <property type="protein sequence ID" value="ADL19820.1"/>
    <property type="molecule type" value="Genomic_DNA"/>
</dbReference>